<name>A0A420B6Z9_SPHD1</name>
<dbReference type="RefSeq" id="WP_244211737.1">
    <property type="nucleotide sequence ID" value="NZ_RAPY01000002.1"/>
</dbReference>
<sequence length="157" mass="17544">MEALSNLNTFAKILTEKGYTGDFHTQGAYPGKLKDSITNYLENCRSGNVTHAKPLLVISGLLLWNGGGKAHVECNLWVKYLNGKFFLNKMEIKRKNRFGKLLKQSDLVNLSVITAPHVNKAIAMVSDKKKKKVVAKRGISGSKNSKQLVYEKVKHKN</sequence>
<comment type="caution">
    <text evidence="1">The sequence shown here is derived from an EMBL/GenBank/DDBJ whole genome shotgun (WGS) entry which is preliminary data.</text>
</comment>
<gene>
    <name evidence="1" type="ORF">DFQ12_2675</name>
</gene>
<proteinExistence type="predicted"/>
<organism evidence="1 2">
    <name type="scientific">Sphingobacterium detergens</name>
    <dbReference type="NCBI Taxonomy" id="1145106"/>
    <lineage>
        <taxon>Bacteria</taxon>
        <taxon>Pseudomonadati</taxon>
        <taxon>Bacteroidota</taxon>
        <taxon>Sphingobacteriia</taxon>
        <taxon>Sphingobacteriales</taxon>
        <taxon>Sphingobacteriaceae</taxon>
        <taxon>Sphingobacterium</taxon>
    </lineage>
</organism>
<evidence type="ECO:0000313" key="1">
    <source>
        <dbReference type="EMBL" id="RKE52439.1"/>
    </source>
</evidence>
<dbReference type="AlphaFoldDB" id="A0A420B6Z9"/>
<dbReference type="Proteomes" id="UP000286246">
    <property type="component" value="Unassembled WGS sequence"/>
</dbReference>
<keyword evidence="2" id="KW-1185">Reference proteome</keyword>
<evidence type="ECO:0000313" key="2">
    <source>
        <dbReference type="Proteomes" id="UP000286246"/>
    </source>
</evidence>
<reference evidence="1 2" key="1">
    <citation type="submission" date="2018-09" db="EMBL/GenBank/DDBJ databases">
        <title>Genomic Encyclopedia of Type Strains, Phase III (KMG-III): the genomes of soil and plant-associated and newly described type strains.</title>
        <authorList>
            <person name="Whitman W."/>
        </authorList>
    </citation>
    <scope>NUCLEOTIDE SEQUENCE [LARGE SCALE GENOMIC DNA]</scope>
    <source>
        <strain evidence="1 2">CECT 7938</strain>
    </source>
</reference>
<dbReference type="EMBL" id="RAPY01000002">
    <property type="protein sequence ID" value="RKE52439.1"/>
    <property type="molecule type" value="Genomic_DNA"/>
</dbReference>
<protein>
    <submittedName>
        <fullName evidence="1">Uncharacterized protein</fullName>
    </submittedName>
</protein>
<accession>A0A420B6Z9</accession>